<keyword evidence="4" id="KW-0547">Nucleotide-binding</keyword>
<keyword evidence="6" id="KW-0067">ATP-binding</keyword>
<keyword evidence="3 10" id="KW-0808">Transferase</keyword>
<feature type="domain" description="DAGKc" evidence="9">
    <location>
        <begin position="3"/>
        <end position="135"/>
    </location>
</feature>
<dbReference type="SUPFAM" id="SSF111331">
    <property type="entry name" value="NAD kinase/diacylglycerol kinase-like"/>
    <property type="match status" value="1"/>
</dbReference>
<evidence type="ECO:0000313" key="10">
    <source>
        <dbReference type="EMBL" id="MFB9314330.1"/>
    </source>
</evidence>
<dbReference type="Proteomes" id="UP001589750">
    <property type="component" value="Unassembled WGS sequence"/>
</dbReference>
<comment type="caution">
    <text evidence="10">The sequence shown here is derived from an EMBL/GenBank/DDBJ whole genome shotgun (WGS) entry which is preliminary data.</text>
</comment>
<reference evidence="10 11" key="1">
    <citation type="submission" date="2024-09" db="EMBL/GenBank/DDBJ databases">
        <authorList>
            <person name="Sun Q."/>
            <person name="Mori K."/>
        </authorList>
    </citation>
    <scope>NUCLEOTIDE SEQUENCE [LARGE SCALE GENOMIC DNA]</scope>
    <source>
        <strain evidence="10 11">JCM 9626</strain>
    </source>
</reference>
<dbReference type="InterPro" id="IPR045540">
    <property type="entry name" value="YegS/DAGK_C"/>
</dbReference>
<dbReference type="InterPro" id="IPR050187">
    <property type="entry name" value="Lipid_Phosphate_FormReg"/>
</dbReference>
<evidence type="ECO:0000256" key="5">
    <source>
        <dbReference type="ARBA" id="ARBA00022777"/>
    </source>
</evidence>
<dbReference type="GO" id="GO:0016301">
    <property type="term" value="F:kinase activity"/>
    <property type="evidence" value="ECO:0007669"/>
    <property type="project" value="UniProtKB-KW"/>
</dbReference>
<dbReference type="InterPro" id="IPR016064">
    <property type="entry name" value="NAD/diacylglycerol_kinase_sf"/>
</dbReference>
<dbReference type="SMART" id="SM00046">
    <property type="entry name" value="DAGKc"/>
    <property type="match status" value="1"/>
</dbReference>
<evidence type="ECO:0000313" key="11">
    <source>
        <dbReference type="Proteomes" id="UP001589750"/>
    </source>
</evidence>
<evidence type="ECO:0000256" key="6">
    <source>
        <dbReference type="ARBA" id="ARBA00022840"/>
    </source>
</evidence>
<accession>A0ABV5KEU9</accession>
<evidence type="ECO:0000259" key="9">
    <source>
        <dbReference type="PROSITE" id="PS50146"/>
    </source>
</evidence>
<keyword evidence="7" id="KW-0594">Phospholipid biosynthesis</keyword>
<sequence length="317" mass="32205">MSGSPRSYSFLVNPASGGGAAPDAVVPVARLLRDAGAEVDVTYSPGPRAMAGLVAAAIERGDVVVSVGGDGMLSSLAGSVSLADGTLAILPAGRGNDFARMLGLPDAAAGPEAQARMLLEGAVRRVDLVSWTLSGAAPRRVAGSVYCGIDARAGELVDRAHRLPRTLQYPYAALRAIAGYRPARYRVVVDGESRDYEAATVVVASSAYYGKGMKIAPAAVVDDGLLDVVVIEAASKLSLMRSLPKVYDGSHVDLPQVSVLRGRRVEVAVDARGPVPVGGDGEPLGVLPGLDGVPAVVEVLPAALAVVGAVGSPRAPG</sequence>
<evidence type="ECO:0000256" key="4">
    <source>
        <dbReference type="ARBA" id="ARBA00022741"/>
    </source>
</evidence>
<protein>
    <submittedName>
        <fullName evidence="10">Diacylglycerol/lipid kinase family protein</fullName>
        <ecNumber evidence="10">2.7.1.-</ecNumber>
    </submittedName>
</protein>
<dbReference type="Pfam" id="PF19279">
    <property type="entry name" value="YegS_C"/>
    <property type="match status" value="1"/>
</dbReference>
<keyword evidence="11" id="KW-1185">Reference proteome</keyword>
<dbReference type="RefSeq" id="WP_379141940.1">
    <property type="nucleotide sequence ID" value="NZ_JBHMDG010000017.1"/>
</dbReference>
<comment type="cofactor">
    <cofactor evidence="1">
        <name>Mg(2+)</name>
        <dbReference type="ChEBI" id="CHEBI:18420"/>
    </cofactor>
</comment>
<keyword evidence="7" id="KW-0443">Lipid metabolism</keyword>
<dbReference type="InterPro" id="IPR017438">
    <property type="entry name" value="ATP-NAD_kinase_N"/>
</dbReference>
<gene>
    <name evidence="10" type="ORF">ACFFRI_14840</name>
</gene>
<evidence type="ECO:0000256" key="2">
    <source>
        <dbReference type="ARBA" id="ARBA00005983"/>
    </source>
</evidence>
<organism evidence="10 11">
    <name type="scientific">Nocardioides plantarum</name>
    <dbReference type="NCBI Taxonomy" id="29299"/>
    <lineage>
        <taxon>Bacteria</taxon>
        <taxon>Bacillati</taxon>
        <taxon>Actinomycetota</taxon>
        <taxon>Actinomycetes</taxon>
        <taxon>Propionibacteriales</taxon>
        <taxon>Nocardioidaceae</taxon>
        <taxon>Nocardioides</taxon>
    </lineage>
</organism>
<dbReference type="Gene3D" id="3.40.50.10330">
    <property type="entry name" value="Probable inorganic polyphosphate/atp-NAD kinase, domain 1"/>
    <property type="match status" value="1"/>
</dbReference>
<evidence type="ECO:0000256" key="7">
    <source>
        <dbReference type="ARBA" id="ARBA00023209"/>
    </source>
</evidence>
<dbReference type="PANTHER" id="PTHR12358">
    <property type="entry name" value="SPHINGOSINE KINASE"/>
    <property type="match status" value="1"/>
</dbReference>
<evidence type="ECO:0000256" key="8">
    <source>
        <dbReference type="ARBA" id="ARBA00023264"/>
    </source>
</evidence>
<keyword evidence="7" id="KW-0444">Lipid biosynthesis</keyword>
<dbReference type="EC" id="2.7.1.-" evidence="10"/>
<dbReference type="PROSITE" id="PS50146">
    <property type="entry name" value="DAGK"/>
    <property type="match status" value="1"/>
</dbReference>
<dbReference type="EMBL" id="JBHMDG010000017">
    <property type="protein sequence ID" value="MFB9314330.1"/>
    <property type="molecule type" value="Genomic_DNA"/>
</dbReference>
<dbReference type="InterPro" id="IPR001206">
    <property type="entry name" value="Diacylglycerol_kinase_cat_dom"/>
</dbReference>
<dbReference type="Gene3D" id="2.60.200.40">
    <property type="match status" value="1"/>
</dbReference>
<dbReference type="PANTHER" id="PTHR12358:SF106">
    <property type="entry name" value="LIPID KINASE YEGS"/>
    <property type="match status" value="1"/>
</dbReference>
<dbReference type="Pfam" id="PF00781">
    <property type="entry name" value="DAGK_cat"/>
    <property type="match status" value="1"/>
</dbReference>
<keyword evidence="5 10" id="KW-0418">Kinase</keyword>
<proteinExistence type="inferred from homology"/>
<keyword evidence="8" id="KW-1208">Phospholipid metabolism</keyword>
<name>A0ABV5KEU9_9ACTN</name>
<comment type="similarity">
    <text evidence="2">Belongs to the diacylglycerol/lipid kinase family.</text>
</comment>
<evidence type="ECO:0000256" key="1">
    <source>
        <dbReference type="ARBA" id="ARBA00001946"/>
    </source>
</evidence>
<evidence type="ECO:0000256" key="3">
    <source>
        <dbReference type="ARBA" id="ARBA00022679"/>
    </source>
</evidence>